<reference evidence="1 2" key="2">
    <citation type="journal article" date="2022" name="Mol. Ecol. Resour.">
        <title>The genomes of chicory, endive, great burdock and yacon provide insights into Asteraceae paleo-polyploidization history and plant inulin production.</title>
        <authorList>
            <person name="Fan W."/>
            <person name="Wang S."/>
            <person name="Wang H."/>
            <person name="Wang A."/>
            <person name="Jiang F."/>
            <person name="Liu H."/>
            <person name="Zhao H."/>
            <person name="Xu D."/>
            <person name="Zhang Y."/>
        </authorList>
    </citation>
    <scope>NUCLEOTIDE SEQUENCE [LARGE SCALE GENOMIC DNA]</scope>
    <source>
        <strain evidence="2">cv. Punajuju</strain>
        <tissue evidence="1">Leaves</tissue>
    </source>
</reference>
<comment type="caution">
    <text evidence="1">The sequence shown here is derived from an EMBL/GenBank/DDBJ whole genome shotgun (WGS) entry which is preliminary data.</text>
</comment>
<evidence type="ECO:0000313" key="2">
    <source>
        <dbReference type="Proteomes" id="UP001055811"/>
    </source>
</evidence>
<organism evidence="1 2">
    <name type="scientific">Cichorium intybus</name>
    <name type="common">Chicory</name>
    <dbReference type="NCBI Taxonomy" id="13427"/>
    <lineage>
        <taxon>Eukaryota</taxon>
        <taxon>Viridiplantae</taxon>
        <taxon>Streptophyta</taxon>
        <taxon>Embryophyta</taxon>
        <taxon>Tracheophyta</taxon>
        <taxon>Spermatophyta</taxon>
        <taxon>Magnoliopsida</taxon>
        <taxon>eudicotyledons</taxon>
        <taxon>Gunneridae</taxon>
        <taxon>Pentapetalae</taxon>
        <taxon>asterids</taxon>
        <taxon>campanulids</taxon>
        <taxon>Asterales</taxon>
        <taxon>Asteraceae</taxon>
        <taxon>Cichorioideae</taxon>
        <taxon>Cichorieae</taxon>
        <taxon>Cichoriinae</taxon>
        <taxon>Cichorium</taxon>
    </lineage>
</organism>
<dbReference type="EMBL" id="CM042009">
    <property type="protein sequence ID" value="KAI3790849.1"/>
    <property type="molecule type" value="Genomic_DNA"/>
</dbReference>
<sequence>MSLLAPPSSSLSFSSSPSLSSDSYRDHHHHHRIHYPIISPRFLSRCAMRSASSVAPPKKKKLWKQGEYPGDVAGTSSFDRNKKRTPSKNIKKKIDRKDNLNSSVSTVTEALSDSINNKQWLRALQVFEMLKEQPFYQPKQGTYMKLISLLGKSGQPQHAQNLFNSMIQEGLDPTPELYTALLAAYSRSNLIDSAFKILDEMTKLPSCQPDIYTYSILIKACVDASRFDLVESLYDKMTEMSLTPNTVTQNTVLAGYGKAGKFDQMEKVLNGMLNSPTSKPDVWTMNTILGLFANTGQIETMEKWYEKFKNFGIEPETRTFNVLINGYARKKMYDKMSTVLSYMRKMSFPWTTSTYNNVIEAFSDVGDVKNMEFTFDQMRAEGVRGDTKTFCCLIRGYANGGIFHKVVNMVELAGKLEIAENTSFYNAVIYACAKADDLMEMERVFRRMKSKECKGDVMTFDIMVEAYRKVGMNDKVFDLEQEREMMLNPKQLTI</sequence>
<dbReference type="Proteomes" id="UP001055811">
    <property type="component" value="Linkage Group LG01"/>
</dbReference>
<reference evidence="2" key="1">
    <citation type="journal article" date="2022" name="Mol. Ecol. Resour.">
        <title>The genomes of chicory, endive, great burdock and yacon provide insights into Asteraceae palaeo-polyploidization history and plant inulin production.</title>
        <authorList>
            <person name="Fan W."/>
            <person name="Wang S."/>
            <person name="Wang H."/>
            <person name="Wang A."/>
            <person name="Jiang F."/>
            <person name="Liu H."/>
            <person name="Zhao H."/>
            <person name="Xu D."/>
            <person name="Zhang Y."/>
        </authorList>
    </citation>
    <scope>NUCLEOTIDE SEQUENCE [LARGE SCALE GENOMIC DNA]</scope>
    <source>
        <strain evidence="2">cv. Punajuju</strain>
    </source>
</reference>
<accession>A0ACB9H573</accession>
<gene>
    <name evidence="1" type="ORF">L2E82_04226</name>
</gene>
<name>A0ACB9H573_CICIN</name>
<evidence type="ECO:0000313" key="1">
    <source>
        <dbReference type="EMBL" id="KAI3790849.1"/>
    </source>
</evidence>
<keyword evidence="2" id="KW-1185">Reference proteome</keyword>
<protein>
    <submittedName>
        <fullName evidence="1">Uncharacterized protein</fullName>
    </submittedName>
</protein>
<proteinExistence type="predicted"/>